<reference evidence="1" key="1">
    <citation type="journal article" date="2020" name="Nature">
        <title>Giant virus diversity and host interactions through global metagenomics.</title>
        <authorList>
            <person name="Schulz F."/>
            <person name="Roux S."/>
            <person name="Paez-Espino D."/>
            <person name="Jungbluth S."/>
            <person name="Walsh D.A."/>
            <person name="Denef V.J."/>
            <person name="McMahon K.D."/>
            <person name="Konstantinidis K.T."/>
            <person name="Eloe-Fadrosh E.A."/>
            <person name="Kyrpides N.C."/>
            <person name="Woyke T."/>
        </authorList>
    </citation>
    <scope>NUCLEOTIDE SEQUENCE</scope>
    <source>
        <strain evidence="1">GVMAG-S-1039698-54</strain>
    </source>
</reference>
<organism evidence="1">
    <name type="scientific">viral metagenome</name>
    <dbReference type="NCBI Taxonomy" id="1070528"/>
    <lineage>
        <taxon>unclassified sequences</taxon>
        <taxon>metagenomes</taxon>
        <taxon>organismal metagenomes</taxon>
    </lineage>
</organism>
<dbReference type="Gene3D" id="3.40.50.150">
    <property type="entry name" value="Vaccinia Virus protein VP39"/>
    <property type="match status" value="1"/>
</dbReference>
<dbReference type="AlphaFoldDB" id="A0A6C0AKQ1"/>
<sequence length="193" mass="22813">MQPHLGRNDKQLFYKYLDKSQVYFEYGAGGSTYQAAIRDNIKKIYSVESDGEWHRKLQDNIPNKNHIKFLYNEMKTLPNTWGYPGPGSTHTQWINYSNQLPNLNLLEKNEIDLVMIDGRFRVACCLKCFNSVNDDCAIIFDDFLNRKQYHKVLNYYDIIEKTIDNQMVVLKKKSNIENIPIDVIKKYELEKRC</sequence>
<accession>A0A6C0AKQ1</accession>
<protein>
    <recommendedName>
        <fullName evidence="2">Methyltransferase</fullName>
    </recommendedName>
</protein>
<name>A0A6C0AKQ1_9ZZZZ</name>
<evidence type="ECO:0008006" key="2">
    <source>
        <dbReference type="Google" id="ProtNLM"/>
    </source>
</evidence>
<proteinExistence type="predicted"/>
<evidence type="ECO:0000313" key="1">
    <source>
        <dbReference type="EMBL" id="QHS80369.1"/>
    </source>
</evidence>
<dbReference type="EMBL" id="MN740678">
    <property type="protein sequence ID" value="QHS80369.1"/>
    <property type="molecule type" value="Genomic_DNA"/>
</dbReference>
<dbReference type="InterPro" id="IPR029063">
    <property type="entry name" value="SAM-dependent_MTases_sf"/>
</dbReference>